<proteinExistence type="predicted"/>
<feature type="region of interest" description="Disordered" evidence="1">
    <location>
        <begin position="108"/>
        <end position="144"/>
    </location>
</feature>
<dbReference type="AlphaFoldDB" id="A0A2K0UPC9"/>
<accession>A0A2K0UPC9</accession>
<evidence type="ECO:0000313" key="2">
    <source>
        <dbReference type="EMBL" id="PNP59602.1"/>
    </source>
</evidence>
<name>A0A2K0UPC9_TRIHA</name>
<gene>
    <name evidence="2" type="ORF">THARTR1_00775</name>
</gene>
<dbReference type="OrthoDB" id="4970011at2759"/>
<evidence type="ECO:0000256" key="1">
    <source>
        <dbReference type="SAM" id="MobiDB-lite"/>
    </source>
</evidence>
<organism evidence="2 3">
    <name type="scientific">Trichoderma harzianum</name>
    <name type="common">Hypocrea lixii</name>
    <dbReference type="NCBI Taxonomy" id="5544"/>
    <lineage>
        <taxon>Eukaryota</taxon>
        <taxon>Fungi</taxon>
        <taxon>Dikarya</taxon>
        <taxon>Ascomycota</taxon>
        <taxon>Pezizomycotina</taxon>
        <taxon>Sordariomycetes</taxon>
        <taxon>Hypocreomycetidae</taxon>
        <taxon>Hypocreales</taxon>
        <taxon>Hypocreaceae</taxon>
        <taxon>Trichoderma</taxon>
    </lineage>
</organism>
<dbReference type="EMBL" id="MTYI01000006">
    <property type="protein sequence ID" value="PNP59602.1"/>
    <property type="molecule type" value="Genomic_DNA"/>
</dbReference>
<sequence length="144" mass="17031">MRQWSYKNQMGYRIYAIGNGEGRRNARMMPPLQYSNEGKVIILPGEIYCRWRGPTGRICQKNTAFDHQAGLYLHYRRHHDLEPERRTVTGFTYAYNQELDEWYTQVSRGDKPNWIPKKPFRFPTAAKRRKSDSADTTTPEEESP</sequence>
<comment type="caution">
    <text evidence="2">The sequence shown here is derived from an EMBL/GenBank/DDBJ whole genome shotgun (WGS) entry which is preliminary data.</text>
</comment>
<protein>
    <submittedName>
        <fullName evidence="2">Uncharacterized protein</fullName>
    </submittedName>
</protein>
<evidence type="ECO:0000313" key="3">
    <source>
        <dbReference type="Proteomes" id="UP000236290"/>
    </source>
</evidence>
<dbReference type="Proteomes" id="UP000236290">
    <property type="component" value="Unassembled WGS sequence"/>
</dbReference>
<reference evidence="2 3" key="1">
    <citation type="submission" date="2017-02" db="EMBL/GenBank/DDBJ databases">
        <title>Genomes of Trichoderma spp. with biocontrol activity.</title>
        <authorList>
            <person name="Gardiner D."/>
            <person name="Kazan K."/>
            <person name="Vos C."/>
            <person name="Harvey P."/>
        </authorList>
    </citation>
    <scope>NUCLEOTIDE SEQUENCE [LARGE SCALE GENOMIC DNA]</scope>
    <source>
        <strain evidence="2 3">Tr1</strain>
    </source>
</reference>